<accession>A0AA38F748</accession>
<evidence type="ECO:0008006" key="6">
    <source>
        <dbReference type="Google" id="ProtNLM"/>
    </source>
</evidence>
<feature type="compositionally biased region" description="Low complexity" evidence="1">
    <location>
        <begin position="90"/>
        <end position="127"/>
    </location>
</feature>
<dbReference type="Proteomes" id="UP000824469">
    <property type="component" value="Unassembled WGS sequence"/>
</dbReference>
<evidence type="ECO:0000259" key="2">
    <source>
        <dbReference type="Pfam" id="PF04782"/>
    </source>
</evidence>
<dbReference type="InterPro" id="IPR006868">
    <property type="entry name" value="DUF630"/>
</dbReference>
<sequence>MGCSNSKIEDEDVLIRCRERKRFIKLVMENRYALAAAHVAYIEALRNIGHGLRQFTEAELTLESSLATSTTVASELAVLHGKSPSPSPFPSSSSSRSLSPSPLHSLSPVRVESSSSHKSLASHDSNSPTSYASPQMNFMRSGGVQAVTVEERPPAGERGTLESFSSAPQSKIDHDPSSPRPATPPSASPSQKTVPPPPVPSSCSWDFFNPFTPLDNPYHFPDHGDISHSPERELVDLEQVREEEGIPDLEDGDQGEQSMEEKIEKVNSEKRTSGADLGDPYTKISEIASRAVVNGTHSQEHVAVSSADALTQGPPKPSVAAMPQFTSKAMVEDIPSIDAEGNEAEAMKAAEKASALGKDKEVTDKDSILEKELTTVISAPSNRNFLDSIKEIENWFIRAYESGKEVCRMLEANKVHYHSSFPETKGKPRTSRLFIPYSICCFKDPGETVAHEPSSWALKLITWNRSTSSLSSSSKTPFVSISKDDIDDSSSDFVEDLCMISGSHASTLERLYAWEKKLYDEVKAEECIRRVYEKKRAQLRNQETEGKSQQVIDKTRAAIKDLHSRIRVGIHAVDSVSMRIQRLRDEELQPQLVELIQGLVRMWEVMLVCHQTQHRIITEANTPSHPAGSGISSESHRQATVHLGNELQNWQLRFSNWIGAQKAYVQALHGWLQKCLLEEAPDASTKRRRQVIFSPRRVGAPLVVIICTDWSRAFEPVRKTVCDAKKEETDKSELVKDIDCVLKAINDLAGDVSKILLQRDEQRNQKRKAEIYLDGKVASIQRSESRKSEEKVRRYHKVMEQTDGMFLNTLQKGLTGIFASLTEFAKQYTDDLQDIIKD</sequence>
<protein>
    <recommendedName>
        <fullName evidence="6">Nitrate regulatory gene2 protein-like</fullName>
    </recommendedName>
</protein>
<reference evidence="4 5" key="1">
    <citation type="journal article" date="2021" name="Nat. Plants">
        <title>The Taxus genome provides insights into paclitaxel biosynthesis.</title>
        <authorList>
            <person name="Xiong X."/>
            <person name="Gou J."/>
            <person name="Liao Q."/>
            <person name="Li Y."/>
            <person name="Zhou Q."/>
            <person name="Bi G."/>
            <person name="Li C."/>
            <person name="Du R."/>
            <person name="Wang X."/>
            <person name="Sun T."/>
            <person name="Guo L."/>
            <person name="Liang H."/>
            <person name="Lu P."/>
            <person name="Wu Y."/>
            <person name="Zhang Z."/>
            <person name="Ro D.K."/>
            <person name="Shang Y."/>
            <person name="Huang S."/>
            <person name="Yan J."/>
        </authorList>
    </citation>
    <scope>NUCLEOTIDE SEQUENCE [LARGE SCALE GENOMIC DNA]</scope>
    <source>
        <strain evidence="4">Ta-2019</strain>
    </source>
</reference>
<feature type="compositionally biased region" description="Basic and acidic residues" evidence="1">
    <location>
        <begin position="259"/>
        <end position="273"/>
    </location>
</feature>
<dbReference type="PANTHER" id="PTHR21450">
    <property type="entry name" value="PROTEIN ALTERED PHOSPHATE STARVATION RESPONSE 1"/>
    <property type="match status" value="1"/>
</dbReference>
<proteinExistence type="predicted"/>
<dbReference type="PANTHER" id="PTHR21450:SF6">
    <property type="entry name" value="EXPRESSED PROTEIN"/>
    <property type="match status" value="1"/>
</dbReference>
<feature type="domain" description="DUF630" evidence="3">
    <location>
        <begin position="1"/>
        <end position="59"/>
    </location>
</feature>
<comment type="caution">
    <text evidence="4">The sequence shown here is derived from an EMBL/GenBank/DDBJ whole genome shotgun (WGS) entry which is preliminary data.</text>
</comment>
<gene>
    <name evidence="4" type="ORF">KI387_038542</name>
</gene>
<evidence type="ECO:0000313" key="4">
    <source>
        <dbReference type="EMBL" id="KAH9294954.1"/>
    </source>
</evidence>
<organism evidence="4 5">
    <name type="scientific">Taxus chinensis</name>
    <name type="common">Chinese yew</name>
    <name type="synonym">Taxus wallichiana var. chinensis</name>
    <dbReference type="NCBI Taxonomy" id="29808"/>
    <lineage>
        <taxon>Eukaryota</taxon>
        <taxon>Viridiplantae</taxon>
        <taxon>Streptophyta</taxon>
        <taxon>Embryophyta</taxon>
        <taxon>Tracheophyta</taxon>
        <taxon>Spermatophyta</taxon>
        <taxon>Pinopsida</taxon>
        <taxon>Pinidae</taxon>
        <taxon>Conifers II</taxon>
        <taxon>Cupressales</taxon>
        <taxon>Taxaceae</taxon>
        <taxon>Taxus</taxon>
    </lineage>
</organism>
<dbReference type="OMA" id="EIECFGL"/>
<dbReference type="Pfam" id="PF04783">
    <property type="entry name" value="DUF630"/>
    <property type="match status" value="1"/>
</dbReference>
<feature type="region of interest" description="Disordered" evidence="1">
    <location>
        <begin position="152"/>
        <end position="204"/>
    </location>
</feature>
<feature type="compositionally biased region" description="Pro residues" evidence="1">
    <location>
        <begin position="178"/>
        <end position="187"/>
    </location>
</feature>
<feature type="compositionally biased region" description="Acidic residues" evidence="1">
    <location>
        <begin position="245"/>
        <end position="254"/>
    </location>
</feature>
<evidence type="ECO:0000259" key="3">
    <source>
        <dbReference type="Pfam" id="PF04783"/>
    </source>
</evidence>
<feature type="domain" description="DUF632" evidence="2">
    <location>
        <begin position="386"/>
        <end position="720"/>
    </location>
</feature>
<dbReference type="Pfam" id="PF04782">
    <property type="entry name" value="DUF632"/>
    <property type="match status" value="1"/>
</dbReference>
<evidence type="ECO:0000256" key="1">
    <source>
        <dbReference type="SAM" id="MobiDB-lite"/>
    </source>
</evidence>
<dbReference type="InterPro" id="IPR006867">
    <property type="entry name" value="DUF632"/>
</dbReference>
<feature type="region of interest" description="Disordered" evidence="1">
    <location>
        <begin position="78"/>
        <end position="136"/>
    </location>
</feature>
<feature type="region of interest" description="Disordered" evidence="1">
    <location>
        <begin position="241"/>
        <end position="278"/>
    </location>
</feature>
<dbReference type="AlphaFoldDB" id="A0AA38F748"/>
<name>A0AA38F748_TAXCH</name>
<keyword evidence="5" id="KW-1185">Reference proteome</keyword>
<dbReference type="EMBL" id="JAHRHJ020000011">
    <property type="protein sequence ID" value="KAH9294954.1"/>
    <property type="molecule type" value="Genomic_DNA"/>
</dbReference>
<evidence type="ECO:0000313" key="5">
    <source>
        <dbReference type="Proteomes" id="UP000824469"/>
    </source>
</evidence>